<dbReference type="AlphaFoldDB" id="A0A0M3IL02"/>
<dbReference type="WBParaSite" id="ALUE_0001943001-mRNA-1">
    <property type="protein sequence ID" value="ALUE_0001943001-mRNA-1"/>
    <property type="gene ID" value="ALUE_0001943001"/>
</dbReference>
<evidence type="ECO:0000256" key="1">
    <source>
        <dbReference type="SAM" id="SignalP"/>
    </source>
</evidence>
<feature type="signal peptide" evidence="1">
    <location>
        <begin position="1"/>
        <end position="17"/>
    </location>
</feature>
<evidence type="ECO:0000313" key="2">
    <source>
        <dbReference type="Proteomes" id="UP000036681"/>
    </source>
</evidence>
<accession>A0A0M3IL02</accession>
<proteinExistence type="predicted"/>
<dbReference type="Proteomes" id="UP000036681">
    <property type="component" value="Unplaced"/>
</dbReference>
<evidence type="ECO:0000313" key="3">
    <source>
        <dbReference type="WBParaSite" id="ALUE_0001943001-mRNA-1"/>
    </source>
</evidence>
<feature type="chain" id="PRO_5005657013" evidence="1">
    <location>
        <begin position="18"/>
        <end position="51"/>
    </location>
</feature>
<sequence length="51" mass="6192">MIIASLFFMQLVFQVRGFYQSCISFVRDLYLLSFGDFYSSNFPFYICKFYQ</sequence>
<name>A0A0M3IL02_ASCLU</name>
<keyword evidence="1" id="KW-0732">Signal</keyword>
<keyword evidence="2" id="KW-1185">Reference proteome</keyword>
<reference evidence="3" key="1">
    <citation type="submission" date="2017-02" db="UniProtKB">
        <authorList>
            <consortium name="WormBaseParasite"/>
        </authorList>
    </citation>
    <scope>IDENTIFICATION</scope>
</reference>
<protein>
    <submittedName>
        <fullName evidence="3">Uncharacterized protein</fullName>
    </submittedName>
</protein>
<organism evidence="2 3">
    <name type="scientific">Ascaris lumbricoides</name>
    <name type="common">Giant roundworm</name>
    <dbReference type="NCBI Taxonomy" id="6252"/>
    <lineage>
        <taxon>Eukaryota</taxon>
        <taxon>Metazoa</taxon>
        <taxon>Ecdysozoa</taxon>
        <taxon>Nematoda</taxon>
        <taxon>Chromadorea</taxon>
        <taxon>Rhabditida</taxon>
        <taxon>Spirurina</taxon>
        <taxon>Ascaridomorpha</taxon>
        <taxon>Ascaridoidea</taxon>
        <taxon>Ascarididae</taxon>
        <taxon>Ascaris</taxon>
    </lineage>
</organism>